<evidence type="ECO:0000313" key="3">
    <source>
        <dbReference type="Proteomes" id="UP000029004"/>
    </source>
</evidence>
<reference evidence="2 3" key="1">
    <citation type="submission" date="2014-03" db="EMBL/GenBank/DDBJ databases">
        <title>Genomics of Bifidobacteria.</title>
        <authorList>
            <person name="Ventura M."/>
            <person name="Milani C."/>
            <person name="Lugli G.A."/>
        </authorList>
    </citation>
    <scope>NUCLEOTIDE SEQUENCE [LARGE SCALE GENOMIC DNA]</scope>
    <source>
        <strain evidence="2 3">DSM 23968</strain>
    </source>
</reference>
<organism evidence="2 3">
    <name type="scientific">Bifidobacterium stellenboschense</name>
    <dbReference type="NCBI Taxonomy" id="762211"/>
    <lineage>
        <taxon>Bacteria</taxon>
        <taxon>Bacillati</taxon>
        <taxon>Actinomycetota</taxon>
        <taxon>Actinomycetes</taxon>
        <taxon>Bifidobacteriales</taxon>
        <taxon>Bifidobacteriaceae</taxon>
        <taxon>Bifidobacterium</taxon>
    </lineage>
</organism>
<evidence type="ECO:0000259" key="1">
    <source>
        <dbReference type="Pfam" id="PF01936"/>
    </source>
</evidence>
<dbReference type="Gene3D" id="3.40.50.1010">
    <property type="entry name" value="5'-nuclease"/>
    <property type="match status" value="1"/>
</dbReference>
<dbReference type="EMBL" id="JGZP01000031">
    <property type="protein sequence ID" value="KFI92071.1"/>
    <property type="molecule type" value="Genomic_DNA"/>
</dbReference>
<dbReference type="Pfam" id="PF01936">
    <property type="entry name" value="NYN"/>
    <property type="match status" value="1"/>
</dbReference>
<proteinExistence type="predicted"/>
<name>A0A087D971_9BIFI</name>
<evidence type="ECO:0000313" key="2">
    <source>
        <dbReference type="EMBL" id="KFI92071.1"/>
    </source>
</evidence>
<feature type="domain" description="NYN" evidence="1">
    <location>
        <begin position="101"/>
        <end position="152"/>
    </location>
</feature>
<dbReference type="InterPro" id="IPR021139">
    <property type="entry name" value="NYN"/>
</dbReference>
<sequence length="174" mass="19116">MSTSSEMPRHGARVRRARTLYIVDIENLKGAGAMSDADSHLIRKTLFELFPRRPEDLVVVGSGCNQSLLASRIWTGARLVFRKGHNGADLALLDVLKNENVAQRFDRLVLASGDGIFTGIVRRLANEGMSIHQVGVTDHVSRALSEAADESVRIISPSWIYPHASRTIELTQAA</sequence>
<dbReference type="eggNOG" id="COG1432">
    <property type="taxonomic scope" value="Bacteria"/>
</dbReference>
<comment type="caution">
    <text evidence="2">The sequence shown here is derived from an EMBL/GenBank/DDBJ whole genome shotgun (WGS) entry which is preliminary data.</text>
</comment>
<dbReference type="AlphaFoldDB" id="A0A087D971"/>
<dbReference type="Proteomes" id="UP000029004">
    <property type="component" value="Unassembled WGS sequence"/>
</dbReference>
<dbReference type="STRING" id="762211.BSTEL_2015"/>
<gene>
    <name evidence="2" type="ORF">BSTEL_2015</name>
</gene>
<dbReference type="GO" id="GO:0004540">
    <property type="term" value="F:RNA nuclease activity"/>
    <property type="evidence" value="ECO:0007669"/>
    <property type="project" value="InterPro"/>
</dbReference>
<keyword evidence="3" id="KW-1185">Reference proteome</keyword>
<accession>A0A087D971</accession>
<protein>
    <recommendedName>
        <fullName evidence="1">NYN domain-containing protein</fullName>
    </recommendedName>
</protein>